<dbReference type="EMBL" id="BLXT01003273">
    <property type="protein sequence ID" value="GFO01360.1"/>
    <property type="molecule type" value="Genomic_DNA"/>
</dbReference>
<keyword evidence="3" id="KW-1185">Reference proteome</keyword>
<comment type="caution">
    <text evidence="2">The sequence shown here is derived from an EMBL/GenBank/DDBJ whole genome shotgun (WGS) entry which is preliminary data.</text>
</comment>
<feature type="region of interest" description="Disordered" evidence="1">
    <location>
        <begin position="1"/>
        <end position="57"/>
    </location>
</feature>
<evidence type="ECO:0000313" key="2">
    <source>
        <dbReference type="EMBL" id="GFO01360.1"/>
    </source>
</evidence>
<dbReference type="AlphaFoldDB" id="A0AAV3ZZR6"/>
<name>A0AAV3ZZR6_9GAST</name>
<gene>
    <name evidence="2" type="ORF">PoB_002786500</name>
</gene>
<sequence>MKVGKSLTRYETGSKRQGIEQRSRGKDEMCKHSKIHTDPEVYPANDGPSEDTQDGAPSVCPPCFIQRSLPCGQQIWTFGQERIRILIRAGLVFTTV</sequence>
<proteinExistence type="predicted"/>
<reference evidence="2 3" key="1">
    <citation type="journal article" date="2021" name="Elife">
        <title>Chloroplast acquisition without the gene transfer in kleptoplastic sea slugs, Plakobranchus ocellatus.</title>
        <authorList>
            <person name="Maeda T."/>
            <person name="Takahashi S."/>
            <person name="Yoshida T."/>
            <person name="Shimamura S."/>
            <person name="Takaki Y."/>
            <person name="Nagai Y."/>
            <person name="Toyoda A."/>
            <person name="Suzuki Y."/>
            <person name="Arimoto A."/>
            <person name="Ishii H."/>
            <person name="Satoh N."/>
            <person name="Nishiyama T."/>
            <person name="Hasebe M."/>
            <person name="Maruyama T."/>
            <person name="Minagawa J."/>
            <person name="Obokata J."/>
            <person name="Shigenobu S."/>
        </authorList>
    </citation>
    <scope>NUCLEOTIDE SEQUENCE [LARGE SCALE GENOMIC DNA]</scope>
</reference>
<organism evidence="2 3">
    <name type="scientific">Plakobranchus ocellatus</name>
    <dbReference type="NCBI Taxonomy" id="259542"/>
    <lineage>
        <taxon>Eukaryota</taxon>
        <taxon>Metazoa</taxon>
        <taxon>Spiralia</taxon>
        <taxon>Lophotrochozoa</taxon>
        <taxon>Mollusca</taxon>
        <taxon>Gastropoda</taxon>
        <taxon>Heterobranchia</taxon>
        <taxon>Euthyneura</taxon>
        <taxon>Panpulmonata</taxon>
        <taxon>Sacoglossa</taxon>
        <taxon>Placobranchoidea</taxon>
        <taxon>Plakobranchidae</taxon>
        <taxon>Plakobranchus</taxon>
    </lineage>
</organism>
<feature type="compositionally biased region" description="Basic and acidic residues" evidence="1">
    <location>
        <begin position="12"/>
        <end position="39"/>
    </location>
</feature>
<evidence type="ECO:0000256" key="1">
    <source>
        <dbReference type="SAM" id="MobiDB-lite"/>
    </source>
</evidence>
<evidence type="ECO:0000313" key="3">
    <source>
        <dbReference type="Proteomes" id="UP000735302"/>
    </source>
</evidence>
<dbReference type="Proteomes" id="UP000735302">
    <property type="component" value="Unassembled WGS sequence"/>
</dbReference>
<protein>
    <submittedName>
        <fullName evidence="2">Uncharacterized protein</fullName>
    </submittedName>
</protein>
<accession>A0AAV3ZZR6</accession>